<dbReference type="InterPro" id="IPR006151">
    <property type="entry name" value="Shikm_DH/Glu-tRNA_Rdtase"/>
</dbReference>
<dbReference type="InterPro" id="IPR036453">
    <property type="entry name" value="GluRdtase_dimer_dom_sf"/>
</dbReference>
<dbReference type="FunFam" id="3.40.50.720:FF:000031">
    <property type="entry name" value="Glutamyl-tRNA reductase"/>
    <property type="match status" value="1"/>
</dbReference>
<dbReference type="eggNOG" id="COG0373">
    <property type="taxonomic scope" value="Bacteria"/>
</dbReference>
<dbReference type="GO" id="GO:0050661">
    <property type="term" value="F:NADP binding"/>
    <property type="evidence" value="ECO:0007669"/>
    <property type="project" value="InterPro"/>
</dbReference>
<feature type="binding site" evidence="9 11">
    <location>
        <begin position="50"/>
        <end position="53"/>
    </location>
    <ligand>
        <name>substrate</name>
    </ligand>
</feature>
<evidence type="ECO:0000256" key="10">
    <source>
        <dbReference type="PIRSR" id="PIRSR000445-1"/>
    </source>
</evidence>
<evidence type="ECO:0000256" key="14">
    <source>
        <dbReference type="RuleBase" id="RU000584"/>
    </source>
</evidence>
<keyword evidence="6 9" id="KW-0627">Porphyrin biosynthesis</keyword>
<evidence type="ECO:0000259" key="18">
    <source>
        <dbReference type="Pfam" id="PF05201"/>
    </source>
</evidence>
<dbReference type="GO" id="GO:0019353">
    <property type="term" value="P:protoporphyrinogen IX biosynthetic process from glutamate"/>
    <property type="evidence" value="ECO:0007669"/>
    <property type="project" value="TreeGrafter"/>
</dbReference>
<dbReference type="Pfam" id="PF05201">
    <property type="entry name" value="GlutR_N"/>
    <property type="match status" value="1"/>
</dbReference>
<comment type="function">
    <text evidence="9">Catalyzes the NADPH-dependent reduction of glutamyl-tRNA(Glu) to glutamate 1-semialdehyde (GSA).</text>
</comment>
<evidence type="ECO:0000256" key="12">
    <source>
        <dbReference type="PIRSR" id="PIRSR000445-3"/>
    </source>
</evidence>
<name>C8X2V5_DESRD</name>
<comment type="miscellaneous">
    <text evidence="9">During catalysis, the active site Cys acts as a nucleophile attacking the alpha-carbonyl group of tRNA-bound glutamate with the formation of a thioester intermediate between enzyme and glutamate, and the concomitant release of tRNA(Glu). The thioester intermediate is finally reduced by direct hydride transfer from NADPH, to form the product GSA.</text>
</comment>
<keyword evidence="15" id="KW-0175">Coiled coil</keyword>
<comment type="subunit">
    <text evidence="9">Homodimer.</text>
</comment>
<dbReference type="FunFam" id="3.30.460.30:FF:000001">
    <property type="entry name" value="Glutamyl-tRNA reductase"/>
    <property type="match status" value="1"/>
</dbReference>
<evidence type="ECO:0000256" key="7">
    <source>
        <dbReference type="ARBA" id="ARBA00047464"/>
    </source>
</evidence>
<dbReference type="Proteomes" id="UP000001052">
    <property type="component" value="Chromosome"/>
</dbReference>
<dbReference type="InterPro" id="IPR036343">
    <property type="entry name" value="GluRdtase_N_sf"/>
</dbReference>
<organism evidence="19 20">
    <name type="scientific">Desulfohalobium retbaense (strain ATCC 49708 / DSM 5692 / JCM 16813 / HR100)</name>
    <dbReference type="NCBI Taxonomy" id="485915"/>
    <lineage>
        <taxon>Bacteria</taxon>
        <taxon>Pseudomonadati</taxon>
        <taxon>Thermodesulfobacteriota</taxon>
        <taxon>Desulfovibrionia</taxon>
        <taxon>Desulfovibrionales</taxon>
        <taxon>Desulfohalobiaceae</taxon>
        <taxon>Desulfohalobium</taxon>
    </lineage>
</organism>
<evidence type="ECO:0000256" key="15">
    <source>
        <dbReference type="SAM" id="Coils"/>
    </source>
</evidence>
<evidence type="ECO:0000256" key="3">
    <source>
        <dbReference type="ARBA" id="ARBA00012970"/>
    </source>
</evidence>
<keyword evidence="4 9" id="KW-0521">NADP</keyword>
<dbReference type="NCBIfam" id="TIGR01035">
    <property type="entry name" value="hemA"/>
    <property type="match status" value="1"/>
</dbReference>
<dbReference type="SUPFAM" id="SSF69742">
    <property type="entry name" value="Glutamyl tRNA-reductase catalytic, N-terminal domain"/>
    <property type="match status" value="1"/>
</dbReference>
<dbReference type="SUPFAM" id="SSF69075">
    <property type="entry name" value="Glutamyl tRNA-reductase dimerization domain"/>
    <property type="match status" value="1"/>
</dbReference>
<dbReference type="Pfam" id="PF01488">
    <property type="entry name" value="Shikimate_DH"/>
    <property type="match status" value="1"/>
</dbReference>
<protein>
    <recommendedName>
        <fullName evidence="8 9">Glutamyl-tRNA reductase</fullName>
        <shortName evidence="9">GluTR</shortName>
        <ecNumber evidence="3 9">1.2.1.70</ecNumber>
    </recommendedName>
</protein>
<sequence length="443" mass="50042">MDKTIYLLGLNHKTAPVEIREQFALTNASPDQLGLVDRKEDIREGLLLSTCNRVELLFVGSADGSGEEKALQCWAGYCQRDPERLRPYIYSYRGLDAIRHMFTVASSLDSLVVGEPQILGQLKDAYKTAVDCGLTRTVVNRLMHKAFSVAKRVRTETRIANAAVSISYAAVELARHIFGDLQGRKAMLVGAGEMAELAATHLLATGVDEILVANRTLSRGQELAQQFGTQARAVCFEDMFDHLPEVDIIISSTGATRTVVQAREVKTILKKRKNRPMFFIDIAVPRDIDPDVNQLDNVYLYDIDDLKEVVEENIAQRQDEAERAREIIEEEVDKFQLWLRSLELNPTIVDLFDQAESLAQKEIRRTLKNLGDQATPEVEHALETMAHSLSKKLLHQPVTFLKRRAREEESAQEFISLTRRLFNLDNESVPSESHAFRHKQGND</sequence>
<evidence type="ECO:0000259" key="17">
    <source>
        <dbReference type="Pfam" id="PF01488"/>
    </source>
</evidence>
<keyword evidence="5 9" id="KW-0560">Oxidoreductase</keyword>
<dbReference type="CDD" id="cd05213">
    <property type="entry name" value="NAD_bind_Glutamyl_tRNA_reduct"/>
    <property type="match status" value="1"/>
</dbReference>
<feature type="binding site" evidence="9 12">
    <location>
        <begin position="190"/>
        <end position="195"/>
    </location>
    <ligand>
        <name>NADP(+)</name>
        <dbReference type="ChEBI" id="CHEBI:58349"/>
    </ligand>
</feature>
<dbReference type="UniPathway" id="UPA00251">
    <property type="reaction ID" value="UER00316"/>
</dbReference>
<dbReference type="Gene3D" id="3.40.50.720">
    <property type="entry name" value="NAD(P)-binding Rossmann-like Domain"/>
    <property type="match status" value="1"/>
</dbReference>
<dbReference type="PANTHER" id="PTHR43013:SF1">
    <property type="entry name" value="GLUTAMYL-TRNA REDUCTASE"/>
    <property type="match status" value="1"/>
</dbReference>
<feature type="binding site" evidence="9 11">
    <location>
        <begin position="115"/>
        <end position="117"/>
    </location>
    <ligand>
        <name>substrate</name>
    </ligand>
</feature>
<dbReference type="Gene3D" id="3.30.460.30">
    <property type="entry name" value="Glutamyl-tRNA reductase, N-terminal domain"/>
    <property type="match status" value="1"/>
</dbReference>
<evidence type="ECO:0000256" key="2">
    <source>
        <dbReference type="ARBA" id="ARBA00005916"/>
    </source>
</evidence>
<accession>C8X2V5</accession>
<evidence type="ECO:0000256" key="11">
    <source>
        <dbReference type="PIRSR" id="PIRSR000445-2"/>
    </source>
</evidence>
<feature type="domain" description="Tetrapyrrole biosynthesis glutamyl-tRNA reductase dimerisation" evidence="16">
    <location>
        <begin position="323"/>
        <end position="424"/>
    </location>
</feature>
<evidence type="ECO:0000256" key="8">
    <source>
        <dbReference type="ARBA" id="ARBA00068659"/>
    </source>
</evidence>
<reference evidence="20" key="1">
    <citation type="submission" date="2009-09" db="EMBL/GenBank/DDBJ databases">
        <title>The complete chromosome of Desulfohalobium retbaense DSM 5692.</title>
        <authorList>
            <consortium name="US DOE Joint Genome Institute (JGI-PGF)"/>
            <person name="Lucas S."/>
            <person name="Copeland A."/>
            <person name="Lapidus A."/>
            <person name="Glavina del Rio T."/>
            <person name="Dalin E."/>
            <person name="Tice H."/>
            <person name="Bruce D."/>
            <person name="Goodwin L."/>
            <person name="Pitluck S."/>
            <person name="Kyrpides N."/>
            <person name="Mavromatis K."/>
            <person name="Ivanova N."/>
            <person name="Mikhailova N."/>
            <person name="Munk A.C."/>
            <person name="Brettin T."/>
            <person name="Detter J.C."/>
            <person name="Han C."/>
            <person name="Tapia R."/>
            <person name="Larimer F."/>
            <person name="Land M."/>
            <person name="Hauser L."/>
            <person name="Markowitz V."/>
            <person name="Cheng J.-F."/>
            <person name="Hugenholtz P."/>
            <person name="Woyke T."/>
            <person name="Wu D."/>
            <person name="Spring S."/>
            <person name="Klenk H.-P."/>
            <person name="Eisen J.A."/>
        </authorList>
    </citation>
    <scope>NUCLEOTIDE SEQUENCE [LARGE SCALE GENOMIC DNA]</scope>
    <source>
        <strain evidence="20">DSM 5692</strain>
    </source>
</reference>
<dbReference type="PIRSF" id="PIRSF000445">
    <property type="entry name" value="4pyrrol_synth_GluRdtase"/>
    <property type="match status" value="1"/>
</dbReference>
<comment type="similarity">
    <text evidence="2 9 14">Belongs to the glutamyl-tRNA reductase family.</text>
</comment>
<evidence type="ECO:0000256" key="1">
    <source>
        <dbReference type="ARBA" id="ARBA00005059"/>
    </source>
</evidence>
<evidence type="ECO:0000313" key="20">
    <source>
        <dbReference type="Proteomes" id="UP000001052"/>
    </source>
</evidence>
<gene>
    <name evidence="9" type="primary">hemA</name>
    <name evidence="19" type="ordered locus">Dret_1465</name>
</gene>
<evidence type="ECO:0000256" key="13">
    <source>
        <dbReference type="PIRSR" id="PIRSR000445-4"/>
    </source>
</evidence>
<dbReference type="GO" id="GO:0008883">
    <property type="term" value="F:glutamyl-tRNA reductase activity"/>
    <property type="evidence" value="ECO:0007669"/>
    <property type="project" value="UniProtKB-UniRule"/>
</dbReference>
<evidence type="ECO:0000259" key="16">
    <source>
        <dbReference type="Pfam" id="PF00745"/>
    </source>
</evidence>
<dbReference type="EMBL" id="CP001734">
    <property type="protein sequence ID" value="ACV68752.1"/>
    <property type="molecule type" value="Genomic_DNA"/>
</dbReference>
<dbReference type="InterPro" id="IPR015896">
    <property type="entry name" value="4pyrrol_synth_GluRdtase_dimer"/>
</dbReference>
<dbReference type="HOGENOM" id="CLU_035113_2_2_7"/>
<dbReference type="AlphaFoldDB" id="C8X2V5"/>
<feature type="coiled-coil region" evidence="15">
    <location>
        <begin position="307"/>
        <end position="334"/>
    </location>
</feature>
<dbReference type="InterPro" id="IPR000343">
    <property type="entry name" value="4pyrrol_synth_GluRdtase"/>
</dbReference>
<evidence type="ECO:0000256" key="5">
    <source>
        <dbReference type="ARBA" id="ARBA00023002"/>
    </source>
</evidence>
<feature type="binding site" evidence="9 11">
    <location>
        <position position="121"/>
    </location>
    <ligand>
        <name>substrate</name>
    </ligand>
</feature>
<dbReference type="RefSeq" id="WP_015751899.1">
    <property type="nucleotide sequence ID" value="NC_013223.1"/>
</dbReference>
<evidence type="ECO:0000256" key="9">
    <source>
        <dbReference type="HAMAP-Rule" id="MF_00087"/>
    </source>
</evidence>
<comment type="domain">
    <text evidence="9">Possesses an unusual extended V-shaped dimeric structure with each monomer consisting of three distinct domains arranged along a curved 'spinal' alpha-helix. The N-terminal catalytic domain specifically recognizes the glutamate moiety of the substrate. The second domain is the NADPH-binding domain, and the third C-terminal domain is responsible for dimerization.</text>
</comment>
<comment type="pathway">
    <text evidence="1 9 14">Porphyrin-containing compound metabolism; protoporphyrin-IX biosynthesis; 5-aminolevulinate from L-glutamyl-tRNA(Glu): step 1/2.</text>
</comment>
<dbReference type="OrthoDB" id="110209at2"/>
<reference evidence="19 20" key="2">
    <citation type="journal article" date="2010" name="Stand. Genomic Sci.">
        <title>Complete genome sequence of Desulfohalobium retbaense type strain (HR(100)).</title>
        <authorList>
            <person name="Spring S."/>
            <person name="Nolan M."/>
            <person name="Lapidus A."/>
            <person name="Glavina Del Rio T."/>
            <person name="Copeland A."/>
            <person name="Tice H."/>
            <person name="Cheng J.F."/>
            <person name="Lucas S."/>
            <person name="Land M."/>
            <person name="Chen F."/>
            <person name="Bruce D."/>
            <person name="Goodwin L."/>
            <person name="Pitluck S."/>
            <person name="Ivanova N."/>
            <person name="Mavromatis K."/>
            <person name="Mikhailova N."/>
            <person name="Pati A."/>
            <person name="Chen A."/>
            <person name="Palaniappan K."/>
            <person name="Hauser L."/>
            <person name="Chang Y.J."/>
            <person name="Jeffries C.D."/>
            <person name="Munk C."/>
            <person name="Kiss H."/>
            <person name="Chain P."/>
            <person name="Han C."/>
            <person name="Brettin T."/>
            <person name="Detter J.C."/>
            <person name="Schuler E."/>
            <person name="Goker M."/>
            <person name="Rohde M."/>
            <person name="Bristow J."/>
            <person name="Eisen J.A."/>
            <person name="Markowitz V."/>
            <person name="Hugenholtz P."/>
            <person name="Kyrpides N.C."/>
            <person name="Klenk H.P."/>
        </authorList>
    </citation>
    <scope>NUCLEOTIDE SEQUENCE [LARGE SCALE GENOMIC DNA]</scope>
    <source>
        <strain evidence="19 20">DSM 5692</strain>
    </source>
</reference>
<proteinExistence type="inferred from homology"/>
<comment type="catalytic activity">
    <reaction evidence="7 9 14">
        <text>(S)-4-amino-5-oxopentanoate + tRNA(Glu) + NADP(+) = L-glutamyl-tRNA(Glu) + NADPH + H(+)</text>
        <dbReference type="Rhea" id="RHEA:12344"/>
        <dbReference type="Rhea" id="RHEA-COMP:9663"/>
        <dbReference type="Rhea" id="RHEA-COMP:9680"/>
        <dbReference type="ChEBI" id="CHEBI:15378"/>
        <dbReference type="ChEBI" id="CHEBI:57501"/>
        <dbReference type="ChEBI" id="CHEBI:57783"/>
        <dbReference type="ChEBI" id="CHEBI:58349"/>
        <dbReference type="ChEBI" id="CHEBI:78442"/>
        <dbReference type="ChEBI" id="CHEBI:78520"/>
        <dbReference type="EC" id="1.2.1.70"/>
    </reaction>
</comment>
<feature type="site" description="Important for activity" evidence="9 13">
    <location>
        <position position="100"/>
    </location>
</feature>
<keyword evidence="20" id="KW-1185">Reference proteome</keyword>
<dbReference type="InterPro" id="IPR036291">
    <property type="entry name" value="NAD(P)-bd_dom_sf"/>
</dbReference>
<dbReference type="EC" id="1.2.1.70" evidence="3 9"/>
<feature type="domain" description="Glutamyl-tRNA reductase N-terminal" evidence="18">
    <location>
        <begin position="8"/>
        <end position="157"/>
    </location>
</feature>
<dbReference type="InterPro" id="IPR018214">
    <property type="entry name" value="GluRdtase_CS"/>
</dbReference>
<dbReference type="STRING" id="485915.Dret_1465"/>
<feature type="domain" description="Quinate/shikimate 5-dehydrogenase/glutamyl-tRNA reductase" evidence="17">
    <location>
        <begin position="172"/>
        <end position="309"/>
    </location>
</feature>
<dbReference type="Pfam" id="PF00745">
    <property type="entry name" value="GlutR_dimer"/>
    <property type="match status" value="1"/>
</dbReference>
<dbReference type="InterPro" id="IPR015895">
    <property type="entry name" value="4pyrrol_synth_GluRdtase_N"/>
</dbReference>
<dbReference type="SUPFAM" id="SSF51735">
    <property type="entry name" value="NAD(P)-binding Rossmann-fold domains"/>
    <property type="match status" value="1"/>
</dbReference>
<dbReference type="KEGG" id="drt:Dret_1465"/>
<dbReference type="HAMAP" id="MF_00087">
    <property type="entry name" value="Glu_tRNA_reductase"/>
    <property type="match status" value="1"/>
</dbReference>
<dbReference type="PROSITE" id="PS00747">
    <property type="entry name" value="GLUTR"/>
    <property type="match status" value="1"/>
</dbReference>
<evidence type="ECO:0000256" key="6">
    <source>
        <dbReference type="ARBA" id="ARBA00023244"/>
    </source>
</evidence>
<feature type="binding site" evidence="9 11">
    <location>
        <position position="110"/>
    </location>
    <ligand>
        <name>substrate</name>
    </ligand>
</feature>
<evidence type="ECO:0000256" key="4">
    <source>
        <dbReference type="ARBA" id="ARBA00022857"/>
    </source>
</evidence>
<feature type="active site" description="Nucleophile" evidence="9 10">
    <location>
        <position position="51"/>
    </location>
</feature>
<dbReference type="PANTHER" id="PTHR43013">
    <property type="entry name" value="GLUTAMYL-TRNA REDUCTASE"/>
    <property type="match status" value="1"/>
</dbReference>
<evidence type="ECO:0000313" key="19">
    <source>
        <dbReference type="EMBL" id="ACV68752.1"/>
    </source>
</evidence>